<name>A0A9P9EKN0_9PLEO</name>
<gene>
    <name evidence="3" type="ORF">B0J11DRAFT_563738</name>
</gene>
<dbReference type="Proteomes" id="UP000700596">
    <property type="component" value="Unassembled WGS sequence"/>
</dbReference>
<sequence>MPASARPRNNVPRAPFPLVTPYQSPSSFELHSTHSSPQASAPGVPAKPSEESTPVSIPQPTFAPVNIVPAAQIPATTTKQDPIPKYAGSAVALLTSYCTEPAYTLLDGPTALWVPVVGCISSKADCCPTPTAGANPAVTSNNGAGNVGGAAFVIGQIPVQGTLTGCPSDYHTVGKTACCPSKYWLWTAEMGGQIPCYSQLQATMTPPPIPDTLIQERGPQTGSASLTSGTFTRKPVSAIVNVAFAMQYPMVTPKAGMKKETKIGVGVGVAAGVIFLGLLAWFLFRILRARHKSRNPENNTSVHQRFGTGVDMSRVADETKPAPMSRTYGGAKYAGVSTRNGDY</sequence>
<feature type="compositionally biased region" description="Polar residues" evidence="1">
    <location>
        <begin position="21"/>
        <end position="39"/>
    </location>
</feature>
<keyword evidence="4" id="KW-1185">Reference proteome</keyword>
<keyword evidence="2" id="KW-0812">Transmembrane</keyword>
<evidence type="ECO:0000256" key="1">
    <source>
        <dbReference type="SAM" id="MobiDB-lite"/>
    </source>
</evidence>
<feature type="region of interest" description="Disordered" evidence="1">
    <location>
        <begin position="1"/>
        <end position="60"/>
    </location>
</feature>
<keyword evidence="2" id="KW-0472">Membrane</keyword>
<reference evidence="3" key="1">
    <citation type="journal article" date="2021" name="Nat. Commun.">
        <title>Genetic determinants of endophytism in the Arabidopsis root mycobiome.</title>
        <authorList>
            <person name="Mesny F."/>
            <person name="Miyauchi S."/>
            <person name="Thiergart T."/>
            <person name="Pickel B."/>
            <person name="Atanasova L."/>
            <person name="Karlsson M."/>
            <person name="Huettel B."/>
            <person name="Barry K.W."/>
            <person name="Haridas S."/>
            <person name="Chen C."/>
            <person name="Bauer D."/>
            <person name="Andreopoulos W."/>
            <person name="Pangilinan J."/>
            <person name="LaButti K."/>
            <person name="Riley R."/>
            <person name="Lipzen A."/>
            <person name="Clum A."/>
            <person name="Drula E."/>
            <person name="Henrissat B."/>
            <person name="Kohler A."/>
            <person name="Grigoriev I.V."/>
            <person name="Martin F.M."/>
            <person name="Hacquard S."/>
        </authorList>
    </citation>
    <scope>NUCLEOTIDE SEQUENCE</scope>
    <source>
        <strain evidence="3">MPI-CAGE-CH-0243</strain>
    </source>
</reference>
<evidence type="ECO:0000313" key="4">
    <source>
        <dbReference type="Proteomes" id="UP000700596"/>
    </source>
</evidence>
<feature type="transmembrane region" description="Helical" evidence="2">
    <location>
        <begin position="263"/>
        <end position="284"/>
    </location>
</feature>
<proteinExistence type="predicted"/>
<evidence type="ECO:0000313" key="3">
    <source>
        <dbReference type="EMBL" id="KAH7138852.1"/>
    </source>
</evidence>
<dbReference type="EMBL" id="JAGMWT010000001">
    <property type="protein sequence ID" value="KAH7138852.1"/>
    <property type="molecule type" value="Genomic_DNA"/>
</dbReference>
<comment type="caution">
    <text evidence="3">The sequence shown here is derived from an EMBL/GenBank/DDBJ whole genome shotgun (WGS) entry which is preliminary data.</text>
</comment>
<dbReference type="OrthoDB" id="3065412at2759"/>
<dbReference type="AlphaFoldDB" id="A0A9P9EKN0"/>
<accession>A0A9P9EKN0</accession>
<protein>
    <submittedName>
        <fullName evidence="3">Uncharacterized protein</fullName>
    </submittedName>
</protein>
<organism evidence="3 4">
    <name type="scientific">Dendryphion nanum</name>
    <dbReference type="NCBI Taxonomy" id="256645"/>
    <lineage>
        <taxon>Eukaryota</taxon>
        <taxon>Fungi</taxon>
        <taxon>Dikarya</taxon>
        <taxon>Ascomycota</taxon>
        <taxon>Pezizomycotina</taxon>
        <taxon>Dothideomycetes</taxon>
        <taxon>Pleosporomycetidae</taxon>
        <taxon>Pleosporales</taxon>
        <taxon>Torulaceae</taxon>
        <taxon>Dendryphion</taxon>
    </lineage>
</organism>
<evidence type="ECO:0000256" key="2">
    <source>
        <dbReference type="SAM" id="Phobius"/>
    </source>
</evidence>
<keyword evidence="2" id="KW-1133">Transmembrane helix</keyword>